<gene>
    <name evidence="9" type="ORF">A3B85_01095</name>
</gene>
<dbReference type="CDD" id="cd04725">
    <property type="entry name" value="OMP_decarboxylase_like"/>
    <property type="match status" value="1"/>
</dbReference>
<name>A0A1F6W405_9BACT</name>
<reference evidence="9 10" key="1">
    <citation type="journal article" date="2016" name="Nat. Commun.">
        <title>Thousands of microbial genomes shed light on interconnected biogeochemical processes in an aquifer system.</title>
        <authorList>
            <person name="Anantharaman K."/>
            <person name="Brown C.T."/>
            <person name="Hug L.A."/>
            <person name="Sharon I."/>
            <person name="Castelle C.J."/>
            <person name="Probst A.J."/>
            <person name="Thomas B.C."/>
            <person name="Singh A."/>
            <person name="Wilkins M.J."/>
            <person name="Karaoz U."/>
            <person name="Brodie E.L."/>
            <person name="Williams K.H."/>
            <person name="Hubbard S.S."/>
            <person name="Banfield J.F."/>
        </authorList>
    </citation>
    <scope>NUCLEOTIDE SEQUENCE [LARGE SCALE GENOMIC DNA]</scope>
</reference>
<dbReference type="SUPFAM" id="SSF51366">
    <property type="entry name" value="Ribulose-phoshate binding barrel"/>
    <property type="match status" value="1"/>
</dbReference>
<evidence type="ECO:0000256" key="4">
    <source>
        <dbReference type="ARBA" id="ARBA00022975"/>
    </source>
</evidence>
<dbReference type="InterPro" id="IPR011060">
    <property type="entry name" value="RibuloseP-bd_barrel"/>
</dbReference>
<feature type="domain" description="Orotidine 5'-phosphate decarboxylase" evidence="8">
    <location>
        <begin position="17"/>
        <end position="257"/>
    </location>
</feature>
<dbReference type="SMART" id="SM00934">
    <property type="entry name" value="OMPdecase"/>
    <property type="match status" value="1"/>
</dbReference>
<dbReference type="Proteomes" id="UP000178374">
    <property type="component" value="Unassembled WGS sequence"/>
</dbReference>
<dbReference type="PANTHER" id="PTHR43375">
    <property type="entry name" value="OROTIDINE 5'-PHOSPHATE DECARBOXYLASE"/>
    <property type="match status" value="1"/>
</dbReference>
<evidence type="ECO:0000256" key="1">
    <source>
        <dbReference type="ARBA" id="ARBA00004861"/>
    </source>
</evidence>
<dbReference type="InterPro" id="IPR011995">
    <property type="entry name" value="OMPdecase_type-2"/>
</dbReference>
<dbReference type="InterPro" id="IPR001754">
    <property type="entry name" value="OMPdeCOase_dom"/>
</dbReference>
<organism evidence="9 10">
    <name type="scientific">Candidatus Nomurabacteria bacterium RIFCSPHIGHO2_02_FULL_37_13</name>
    <dbReference type="NCBI Taxonomy" id="1801750"/>
    <lineage>
        <taxon>Bacteria</taxon>
        <taxon>Candidatus Nomuraibacteriota</taxon>
    </lineage>
</organism>
<dbReference type="GO" id="GO:0006207">
    <property type="term" value="P:'de novo' pyrimidine nucleobase biosynthetic process"/>
    <property type="evidence" value="ECO:0007669"/>
    <property type="project" value="InterPro"/>
</dbReference>
<keyword evidence="3" id="KW-0210">Decarboxylase</keyword>
<evidence type="ECO:0000313" key="9">
    <source>
        <dbReference type="EMBL" id="OGI76647.1"/>
    </source>
</evidence>
<dbReference type="Pfam" id="PF00215">
    <property type="entry name" value="OMPdecase"/>
    <property type="match status" value="1"/>
</dbReference>
<evidence type="ECO:0000313" key="10">
    <source>
        <dbReference type="Proteomes" id="UP000178374"/>
    </source>
</evidence>
<evidence type="ECO:0000256" key="2">
    <source>
        <dbReference type="ARBA" id="ARBA00008847"/>
    </source>
</evidence>
<accession>A0A1F6W405</accession>
<evidence type="ECO:0000256" key="5">
    <source>
        <dbReference type="ARBA" id="ARBA00023239"/>
    </source>
</evidence>
<dbReference type="GO" id="GO:0004590">
    <property type="term" value="F:orotidine-5'-phosphate decarboxylase activity"/>
    <property type="evidence" value="ECO:0007669"/>
    <property type="project" value="UniProtKB-UniRule"/>
</dbReference>
<comment type="catalytic activity">
    <reaction evidence="6">
        <text>orotidine 5'-phosphate + H(+) = UMP + CO2</text>
        <dbReference type="Rhea" id="RHEA:11596"/>
        <dbReference type="ChEBI" id="CHEBI:15378"/>
        <dbReference type="ChEBI" id="CHEBI:16526"/>
        <dbReference type="ChEBI" id="CHEBI:57538"/>
        <dbReference type="ChEBI" id="CHEBI:57865"/>
        <dbReference type="EC" id="4.1.1.23"/>
    </reaction>
</comment>
<sequence length="265" mass="30327">MSIIDKYNKRAKKINSLLCVGLDTDFTKIPKHFLKMKFPQFEFNKWIIKETHQYAATFKANIAFYEARGDKGIKELKMTINYLKKNYPDVFLICDCKRADIGNTNQGYVDSLFDWFGFDAITLHPYLGKKALLPFLDRKEKGCIILCRTSNSGAGEFQDLKMKGKPLWQVVAEKVSKDWNKNKNCMLVVGATYPKEMKKIRNLTGDMTFLVPGIGAQKGDLRAVLKAGLNSKGLGLIINSSRGIIFNDNPKEEARKLYKEIKKYR</sequence>
<dbReference type="EC" id="4.1.1.23" evidence="7"/>
<protein>
    <recommendedName>
        <fullName evidence="7">Orotidine-5'-phosphate decarboxylase</fullName>
        <ecNumber evidence="7">4.1.1.23</ecNumber>
    </recommendedName>
</protein>
<dbReference type="STRING" id="1801750.A3B85_01095"/>
<comment type="caution">
    <text evidence="9">The sequence shown here is derived from an EMBL/GenBank/DDBJ whole genome shotgun (WGS) entry which is preliminary data.</text>
</comment>
<keyword evidence="5" id="KW-0456">Lyase</keyword>
<dbReference type="NCBIfam" id="TIGR02127">
    <property type="entry name" value="pyrF_sub2"/>
    <property type="match status" value="1"/>
</dbReference>
<evidence type="ECO:0000256" key="7">
    <source>
        <dbReference type="NCBIfam" id="TIGR02127"/>
    </source>
</evidence>
<evidence type="ECO:0000256" key="3">
    <source>
        <dbReference type="ARBA" id="ARBA00022793"/>
    </source>
</evidence>
<dbReference type="InterPro" id="IPR013785">
    <property type="entry name" value="Aldolase_TIM"/>
</dbReference>
<dbReference type="AlphaFoldDB" id="A0A1F6W405"/>
<dbReference type="EMBL" id="MFUA01000022">
    <property type="protein sequence ID" value="OGI76647.1"/>
    <property type="molecule type" value="Genomic_DNA"/>
</dbReference>
<comment type="pathway">
    <text evidence="1">Pyrimidine metabolism; UMP biosynthesis via de novo pathway; UMP from orotate: step 2/2.</text>
</comment>
<evidence type="ECO:0000256" key="6">
    <source>
        <dbReference type="ARBA" id="ARBA00049157"/>
    </source>
</evidence>
<dbReference type="Gene3D" id="3.20.20.70">
    <property type="entry name" value="Aldolase class I"/>
    <property type="match status" value="1"/>
</dbReference>
<dbReference type="GO" id="GO:0044205">
    <property type="term" value="P:'de novo' UMP biosynthetic process"/>
    <property type="evidence" value="ECO:0007669"/>
    <property type="project" value="UniProtKB-UniPathway"/>
</dbReference>
<comment type="similarity">
    <text evidence="2">Belongs to the OMP decarboxylase family. Type 2 subfamily.</text>
</comment>
<proteinExistence type="inferred from homology"/>
<evidence type="ECO:0000259" key="8">
    <source>
        <dbReference type="SMART" id="SM00934"/>
    </source>
</evidence>
<keyword evidence="4" id="KW-0665">Pyrimidine biosynthesis</keyword>
<dbReference type="PANTHER" id="PTHR43375:SF1">
    <property type="entry name" value="OROTIDINE 5'-PHOSPHATE DECARBOXYLASE"/>
    <property type="match status" value="1"/>
</dbReference>
<dbReference type="UniPathway" id="UPA00070">
    <property type="reaction ID" value="UER00120"/>
</dbReference>